<dbReference type="PANTHER" id="PTHR31672">
    <property type="entry name" value="BNACNNG10540D PROTEIN"/>
    <property type="match status" value="1"/>
</dbReference>
<dbReference type="InterPro" id="IPR001810">
    <property type="entry name" value="F-box_dom"/>
</dbReference>
<dbReference type="PROSITE" id="PS50181">
    <property type="entry name" value="FBOX"/>
    <property type="match status" value="1"/>
</dbReference>
<dbReference type="AlphaFoldDB" id="A0A6P6WUU0"/>
<dbReference type="InterPro" id="IPR050796">
    <property type="entry name" value="SCF_F-box_component"/>
</dbReference>
<reference evidence="2" key="1">
    <citation type="journal article" date="2025" name="Foods">
        <title>Unveiling the Microbial Signatures of Arabica Coffee Cherries: Insights into Ripeness Specific Diversity, Functional Traits, and Implications for Quality and Safety.</title>
        <authorList>
            <consortium name="RefSeq"/>
            <person name="Tenea G.N."/>
            <person name="Cifuentes V."/>
            <person name="Reyes P."/>
            <person name="Cevallos-Vallejos M."/>
        </authorList>
    </citation>
    <scope>NUCLEOTIDE SEQUENCE [LARGE SCALE GENOMIC DNA]</scope>
</reference>
<dbReference type="Proteomes" id="UP001652660">
    <property type="component" value="Chromosome 3e"/>
</dbReference>
<dbReference type="NCBIfam" id="TIGR01640">
    <property type="entry name" value="F_box_assoc_1"/>
    <property type="match status" value="1"/>
</dbReference>
<dbReference type="GeneID" id="113736399"/>
<dbReference type="OrthoDB" id="591557at2759"/>
<dbReference type="Gene3D" id="1.20.1280.50">
    <property type="match status" value="1"/>
</dbReference>
<dbReference type="SMART" id="SM00256">
    <property type="entry name" value="FBOX"/>
    <property type="match status" value="1"/>
</dbReference>
<reference evidence="3" key="2">
    <citation type="submission" date="2025-08" db="UniProtKB">
        <authorList>
            <consortium name="RefSeq"/>
        </authorList>
    </citation>
    <scope>IDENTIFICATION</scope>
    <source>
        <tissue evidence="3">Leaves</tissue>
    </source>
</reference>
<dbReference type="Pfam" id="PF00646">
    <property type="entry name" value="F-box"/>
    <property type="match status" value="1"/>
</dbReference>
<accession>A0A6P6WUU0</accession>
<feature type="domain" description="F-box" evidence="1">
    <location>
        <begin position="40"/>
        <end position="86"/>
    </location>
</feature>
<dbReference type="SUPFAM" id="SSF50965">
    <property type="entry name" value="Galactose oxidase, central domain"/>
    <property type="match status" value="1"/>
</dbReference>
<evidence type="ECO:0000259" key="1">
    <source>
        <dbReference type="PROSITE" id="PS50181"/>
    </source>
</evidence>
<gene>
    <name evidence="3" type="primary">LOC113736399</name>
</gene>
<dbReference type="InterPro" id="IPR017451">
    <property type="entry name" value="F-box-assoc_interact_dom"/>
</dbReference>
<evidence type="ECO:0000313" key="3">
    <source>
        <dbReference type="RefSeq" id="XP_027119145.1"/>
    </source>
</evidence>
<name>A0A6P6WUU0_COFAR</name>
<dbReference type="SUPFAM" id="SSF81383">
    <property type="entry name" value="F-box domain"/>
    <property type="match status" value="1"/>
</dbReference>
<keyword evidence="2" id="KW-1185">Reference proteome</keyword>
<dbReference type="PANTHER" id="PTHR31672:SF13">
    <property type="entry name" value="F-BOX PROTEIN CPR30-LIKE"/>
    <property type="match status" value="1"/>
</dbReference>
<dbReference type="Pfam" id="PF07734">
    <property type="entry name" value="FBA_1"/>
    <property type="match status" value="1"/>
</dbReference>
<dbReference type="CDD" id="cd22157">
    <property type="entry name" value="F-box_AtFBW1-like"/>
    <property type="match status" value="1"/>
</dbReference>
<protein>
    <submittedName>
        <fullName evidence="3">F-box/kelch-repeat protein At3g23880-like</fullName>
    </submittedName>
</protein>
<organism evidence="2 3">
    <name type="scientific">Coffea arabica</name>
    <name type="common">Arabian coffee</name>
    <dbReference type="NCBI Taxonomy" id="13443"/>
    <lineage>
        <taxon>Eukaryota</taxon>
        <taxon>Viridiplantae</taxon>
        <taxon>Streptophyta</taxon>
        <taxon>Embryophyta</taxon>
        <taxon>Tracheophyta</taxon>
        <taxon>Spermatophyta</taxon>
        <taxon>Magnoliopsida</taxon>
        <taxon>eudicotyledons</taxon>
        <taxon>Gunneridae</taxon>
        <taxon>Pentapetalae</taxon>
        <taxon>asterids</taxon>
        <taxon>lamiids</taxon>
        <taxon>Gentianales</taxon>
        <taxon>Rubiaceae</taxon>
        <taxon>Ixoroideae</taxon>
        <taxon>Gardenieae complex</taxon>
        <taxon>Bertiereae - Coffeeae clade</taxon>
        <taxon>Coffeeae</taxon>
        <taxon>Coffea</taxon>
    </lineage>
</organism>
<dbReference type="RefSeq" id="XP_027119145.1">
    <property type="nucleotide sequence ID" value="XM_027263344.2"/>
</dbReference>
<evidence type="ECO:0000313" key="2">
    <source>
        <dbReference type="Proteomes" id="UP001652660"/>
    </source>
</evidence>
<sequence>MNATSKFISSSFLCSSTNLQMESKGNGATNPHQSEDSNQPLILPDLPFEVITEILLRLPVKSLLKFKCVSKSWLSLISSSQFIKDHLCAFSSSEDGEQLQLLTVGIDLTDCYLKDCSLASLLHERQPANAAEVEIDCPPSLQLSRYFNVVGCCDGLFCIDCMRTGVFLWNPSTRKSKKLPSFSSPTVDLLKEEDYYQVCGFGYDKDRDDYKVVKVVCSLDEDYRPSGSEVIVYSVKTESWKSIGEFQGGFPSVGGCGCLVNGRLHWELHNAGWDFKVVFLDLATETFGSLDLALKTNGGTGISGRNGFRSDLGTFGGSLCFVCKNYRDHFVELWVMKEYGVGESWTKVLSVPVDKTRLVFRALCIPGSDRFLVELKDELRLYDPKDDSFRLLPWSGNHTVPRIFVQSLVSPNPNAAAEMHQQH</sequence>
<dbReference type="InterPro" id="IPR006527">
    <property type="entry name" value="F-box-assoc_dom_typ1"/>
</dbReference>
<dbReference type="InterPro" id="IPR036047">
    <property type="entry name" value="F-box-like_dom_sf"/>
</dbReference>
<proteinExistence type="predicted"/>
<dbReference type="InterPro" id="IPR011043">
    <property type="entry name" value="Gal_Oxase/kelch_b-propeller"/>
</dbReference>